<evidence type="ECO:0000259" key="5">
    <source>
        <dbReference type="Pfam" id="PF25881"/>
    </source>
</evidence>
<dbReference type="EMBL" id="JWLZ01000219">
    <property type="protein sequence ID" value="KHT58604.1"/>
    <property type="molecule type" value="Genomic_DNA"/>
</dbReference>
<feature type="chain" id="PRO_5002128523" evidence="4">
    <location>
        <begin position="21"/>
        <end position="321"/>
    </location>
</feature>
<dbReference type="PROSITE" id="PS51257">
    <property type="entry name" value="PROKAR_LIPOPROTEIN"/>
    <property type="match status" value="1"/>
</dbReference>
<organism evidence="6 7">
    <name type="scientific">Photobacterium gaetbulicola</name>
    <dbReference type="NCBI Taxonomy" id="1295392"/>
    <lineage>
        <taxon>Bacteria</taxon>
        <taxon>Pseudomonadati</taxon>
        <taxon>Pseudomonadota</taxon>
        <taxon>Gammaproteobacteria</taxon>
        <taxon>Vibrionales</taxon>
        <taxon>Vibrionaceae</taxon>
        <taxon>Photobacterium</taxon>
    </lineage>
</organism>
<accession>A0A0B9FRE5</accession>
<dbReference type="AlphaFoldDB" id="A0A0B9FRE5"/>
<evidence type="ECO:0000313" key="7">
    <source>
        <dbReference type="Proteomes" id="UP000031278"/>
    </source>
</evidence>
<sequence>MKGSFCVRIIFLLSVPLLLAGCLKDSSSQALGTLERDRVTFSATANEIIRELPVKEGSRVQQGDMLVRLDSKNQQAILAHAIAEQSKAEAYLLRLTNGERPEDIASAQAKVARAQAQLTEADKNYRRKAELVNRRLISQSEQDSALAARDSAKAELDSASEEFSKLTAGSRPEDIAQAKAELAAANADVALERQKLDELTIVATRDGILDNLPYNLGERVPVNGVVAVVQANRVPYARVYVPASHRVNFVPGRKVPVYVDGVEQPFEGTVRWVSSESAFTPYYALTEDERSRLMYLAEVDLPDSAEQLPSGVPAQVELAGE</sequence>
<comment type="subcellular location">
    <subcellularLocation>
        <location evidence="1">Cell envelope</location>
    </subcellularLocation>
</comment>
<dbReference type="Proteomes" id="UP000031278">
    <property type="component" value="Unassembled WGS sequence"/>
</dbReference>
<dbReference type="Gene3D" id="2.40.50.100">
    <property type="match status" value="1"/>
</dbReference>
<dbReference type="Pfam" id="PF25881">
    <property type="entry name" value="HH_YBHG"/>
    <property type="match status" value="1"/>
</dbReference>
<comment type="caution">
    <text evidence="6">The sequence shown here is derived from an EMBL/GenBank/DDBJ whole genome shotgun (WGS) entry which is preliminary data.</text>
</comment>
<dbReference type="InterPro" id="IPR050465">
    <property type="entry name" value="UPF0194_transport"/>
</dbReference>
<dbReference type="PANTHER" id="PTHR32347">
    <property type="entry name" value="EFFLUX SYSTEM COMPONENT YKNX-RELATED"/>
    <property type="match status" value="1"/>
</dbReference>
<dbReference type="SUPFAM" id="SSF111369">
    <property type="entry name" value="HlyD-like secretion proteins"/>
    <property type="match status" value="2"/>
</dbReference>
<feature type="domain" description="YbhG-like alpha-helical hairpin" evidence="5">
    <location>
        <begin position="69"/>
        <end position="197"/>
    </location>
</feature>
<evidence type="ECO:0000256" key="2">
    <source>
        <dbReference type="ARBA" id="ARBA00023054"/>
    </source>
</evidence>
<evidence type="ECO:0000256" key="1">
    <source>
        <dbReference type="ARBA" id="ARBA00004196"/>
    </source>
</evidence>
<evidence type="ECO:0000256" key="3">
    <source>
        <dbReference type="SAM" id="Coils"/>
    </source>
</evidence>
<dbReference type="GO" id="GO:0030313">
    <property type="term" value="C:cell envelope"/>
    <property type="evidence" value="ECO:0007669"/>
    <property type="project" value="UniProtKB-SubCell"/>
</dbReference>
<gene>
    <name evidence="6" type="ORF">RJ45_25015</name>
</gene>
<feature type="coiled-coil region" evidence="3">
    <location>
        <begin position="104"/>
        <end position="195"/>
    </location>
</feature>
<evidence type="ECO:0000256" key="4">
    <source>
        <dbReference type="SAM" id="SignalP"/>
    </source>
</evidence>
<dbReference type="PANTHER" id="PTHR32347:SF29">
    <property type="entry name" value="UPF0194 MEMBRANE PROTEIN YBHG"/>
    <property type="match status" value="1"/>
</dbReference>
<dbReference type="RefSeq" id="WP_039469378.1">
    <property type="nucleotide sequence ID" value="NZ_JWLZ01000219.1"/>
</dbReference>
<dbReference type="InterPro" id="IPR059052">
    <property type="entry name" value="HH_YbhG-like"/>
</dbReference>
<proteinExistence type="predicted"/>
<keyword evidence="4" id="KW-0732">Signal</keyword>
<keyword evidence="2 3" id="KW-0175">Coiled coil</keyword>
<dbReference type="Gene3D" id="2.40.30.170">
    <property type="match status" value="1"/>
</dbReference>
<evidence type="ECO:0000313" key="6">
    <source>
        <dbReference type="EMBL" id="KHT58604.1"/>
    </source>
</evidence>
<protein>
    <submittedName>
        <fullName evidence="6">Membrane protein</fullName>
    </submittedName>
</protein>
<dbReference type="Gene3D" id="1.10.287.470">
    <property type="entry name" value="Helix hairpin bin"/>
    <property type="match status" value="2"/>
</dbReference>
<feature type="signal peptide" evidence="4">
    <location>
        <begin position="1"/>
        <end position="20"/>
    </location>
</feature>
<reference evidence="6 7" key="1">
    <citation type="submission" date="2014-12" db="EMBL/GenBank/DDBJ databases">
        <title>Genome sequencing of Photobacterium gaetbulicola AD005a.</title>
        <authorList>
            <person name="Adrian T.G.S."/>
            <person name="Chan K.G."/>
        </authorList>
    </citation>
    <scope>NUCLEOTIDE SEQUENCE [LARGE SCALE GENOMIC DNA]</scope>
    <source>
        <strain evidence="6 7">AD005a</strain>
    </source>
</reference>
<name>A0A0B9FRE5_9GAMM</name>